<gene>
    <name evidence="2" type="ORF">GCM10007923_42390</name>
</gene>
<comment type="caution">
    <text evidence="2">The sequence shown here is derived from an EMBL/GenBank/DDBJ whole genome shotgun (WGS) entry which is preliminary data.</text>
</comment>
<proteinExistence type="predicted"/>
<accession>A0ABQ5ZJP0</accession>
<sequence length="128" mass="13553">MPADRCPDIRIGKAVRAADIGLGTRIHAVPPANARFHICIGKPPAAADIRLGIGLEAIPAAGPRPDIRVDEPSAASDPGIRTGLYAADADTDAEPEAIPLAAIGRLRRQGKNRRDQHTGREAEKRFAI</sequence>
<name>A0ABQ5ZJP0_9HYPH</name>
<evidence type="ECO:0000256" key="1">
    <source>
        <dbReference type="SAM" id="MobiDB-lite"/>
    </source>
</evidence>
<dbReference type="Proteomes" id="UP001156702">
    <property type="component" value="Unassembled WGS sequence"/>
</dbReference>
<feature type="region of interest" description="Disordered" evidence="1">
    <location>
        <begin position="101"/>
        <end position="128"/>
    </location>
</feature>
<keyword evidence="3" id="KW-1185">Reference proteome</keyword>
<evidence type="ECO:0000313" key="3">
    <source>
        <dbReference type="Proteomes" id="UP001156702"/>
    </source>
</evidence>
<feature type="compositionally biased region" description="Basic and acidic residues" evidence="1">
    <location>
        <begin position="112"/>
        <end position="128"/>
    </location>
</feature>
<evidence type="ECO:0000313" key="2">
    <source>
        <dbReference type="EMBL" id="GLR53024.1"/>
    </source>
</evidence>
<protein>
    <submittedName>
        <fullName evidence="2">Uncharacterized protein</fullName>
    </submittedName>
</protein>
<dbReference type="EMBL" id="BSOP01000036">
    <property type="protein sequence ID" value="GLR53024.1"/>
    <property type="molecule type" value="Genomic_DNA"/>
</dbReference>
<organism evidence="2 3">
    <name type="scientific">Shinella yambaruensis</name>
    <dbReference type="NCBI Taxonomy" id="415996"/>
    <lineage>
        <taxon>Bacteria</taxon>
        <taxon>Pseudomonadati</taxon>
        <taxon>Pseudomonadota</taxon>
        <taxon>Alphaproteobacteria</taxon>
        <taxon>Hyphomicrobiales</taxon>
        <taxon>Rhizobiaceae</taxon>
        <taxon>Shinella</taxon>
    </lineage>
</organism>
<reference evidence="3" key="1">
    <citation type="journal article" date="2019" name="Int. J. Syst. Evol. Microbiol.">
        <title>The Global Catalogue of Microorganisms (GCM) 10K type strain sequencing project: providing services to taxonomists for standard genome sequencing and annotation.</title>
        <authorList>
            <consortium name="The Broad Institute Genomics Platform"/>
            <consortium name="The Broad Institute Genome Sequencing Center for Infectious Disease"/>
            <person name="Wu L."/>
            <person name="Ma J."/>
        </authorList>
    </citation>
    <scope>NUCLEOTIDE SEQUENCE [LARGE SCALE GENOMIC DNA]</scope>
    <source>
        <strain evidence="3">NBRC 102122</strain>
    </source>
</reference>